<evidence type="ECO:0000256" key="3">
    <source>
        <dbReference type="ARBA" id="ARBA00022840"/>
    </source>
</evidence>
<keyword evidence="3 4" id="KW-0067">ATP-binding</keyword>
<proteinExistence type="inferred from homology"/>
<keyword evidence="2 4" id="KW-0547">Nucleotide-binding</keyword>
<evidence type="ECO:0000256" key="2">
    <source>
        <dbReference type="ARBA" id="ARBA00022741"/>
    </source>
</evidence>
<evidence type="ECO:0000256" key="5">
    <source>
        <dbReference type="RuleBase" id="RU361279"/>
    </source>
</evidence>
<dbReference type="NCBIfam" id="TIGR02727">
    <property type="entry name" value="MTHFS_bact"/>
    <property type="match status" value="1"/>
</dbReference>
<sequence length="188" mass="20919">MQARRRVLRDRALAAREALSPASRAGRVRQLETHLDQLVAALQPRVLAFCWPYRAEPDLREWVTCWLTADADRRAALPVVLEKDAPLIFRCWRPGMLLQTDRHGIPFPGEGAAVVPDVVLVPLNAFDAQGFRLGYGGGYFDRTLAIMRTVTVGVGFELGRVDSVLPQAHDRAMDWLVTEAGTFRAAEA</sequence>
<keyword evidence="6" id="KW-0436">Ligase</keyword>
<evidence type="ECO:0000256" key="4">
    <source>
        <dbReference type="PIRSR" id="PIRSR006806-1"/>
    </source>
</evidence>
<dbReference type="Gene3D" id="3.40.50.10420">
    <property type="entry name" value="NagB/RpiA/CoA transferase-like"/>
    <property type="match status" value="1"/>
</dbReference>
<dbReference type="Pfam" id="PF01812">
    <property type="entry name" value="5-FTHF_cyc-lig"/>
    <property type="match status" value="1"/>
</dbReference>
<organism evidence="6 7">
    <name type="scientific">Parazoarcus communis</name>
    <dbReference type="NCBI Taxonomy" id="41977"/>
    <lineage>
        <taxon>Bacteria</taxon>
        <taxon>Pseudomonadati</taxon>
        <taxon>Pseudomonadota</taxon>
        <taxon>Betaproteobacteria</taxon>
        <taxon>Rhodocyclales</taxon>
        <taxon>Zoogloeaceae</taxon>
        <taxon>Parazoarcus</taxon>
    </lineage>
</organism>
<dbReference type="SUPFAM" id="SSF100950">
    <property type="entry name" value="NagB/RpiA/CoA transferase-like"/>
    <property type="match status" value="1"/>
</dbReference>
<accession>A0A2U8H7Q4</accession>
<gene>
    <name evidence="6" type="ORF">CEW87_11925</name>
</gene>
<dbReference type="GO" id="GO:0005524">
    <property type="term" value="F:ATP binding"/>
    <property type="evidence" value="ECO:0007669"/>
    <property type="project" value="UniProtKB-KW"/>
</dbReference>
<comment type="cofactor">
    <cofactor evidence="5">
        <name>Mg(2+)</name>
        <dbReference type="ChEBI" id="CHEBI:18420"/>
    </cofactor>
</comment>
<comment type="similarity">
    <text evidence="1 5">Belongs to the 5-formyltetrahydrofolate cyclo-ligase family.</text>
</comment>
<dbReference type="GO" id="GO:0009396">
    <property type="term" value="P:folic acid-containing compound biosynthetic process"/>
    <property type="evidence" value="ECO:0007669"/>
    <property type="project" value="TreeGrafter"/>
</dbReference>
<evidence type="ECO:0000256" key="1">
    <source>
        <dbReference type="ARBA" id="ARBA00010638"/>
    </source>
</evidence>
<evidence type="ECO:0000313" key="7">
    <source>
        <dbReference type="Proteomes" id="UP000244902"/>
    </source>
</evidence>
<dbReference type="InterPro" id="IPR037171">
    <property type="entry name" value="NagB/RpiA_transferase-like"/>
</dbReference>
<evidence type="ECO:0000313" key="6">
    <source>
        <dbReference type="EMBL" id="AWI82017.1"/>
    </source>
</evidence>
<keyword evidence="5" id="KW-0479">Metal-binding</keyword>
<dbReference type="InterPro" id="IPR002698">
    <property type="entry name" value="FTHF_cligase"/>
</dbReference>
<keyword evidence="5" id="KW-0460">Magnesium</keyword>
<protein>
    <recommendedName>
        <fullName evidence="5">5-formyltetrahydrofolate cyclo-ligase</fullName>
        <ecNumber evidence="5">6.3.3.2</ecNumber>
    </recommendedName>
</protein>
<dbReference type="PANTHER" id="PTHR23407">
    <property type="entry name" value="ATPASE INHIBITOR/5-FORMYLTETRAHYDROFOLATE CYCLO-LIGASE"/>
    <property type="match status" value="1"/>
</dbReference>
<dbReference type="InterPro" id="IPR024185">
    <property type="entry name" value="FTHF_cligase-like_sf"/>
</dbReference>
<dbReference type="EMBL" id="CP022188">
    <property type="protein sequence ID" value="AWI82017.1"/>
    <property type="molecule type" value="Genomic_DNA"/>
</dbReference>
<dbReference type="AlphaFoldDB" id="A0A2U8H7Q4"/>
<dbReference type="Proteomes" id="UP000244902">
    <property type="component" value="Chromosome"/>
</dbReference>
<dbReference type="PANTHER" id="PTHR23407:SF1">
    <property type="entry name" value="5-FORMYLTETRAHYDROFOLATE CYCLO-LIGASE"/>
    <property type="match status" value="1"/>
</dbReference>
<feature type="binding site" evidence="4">
    <location>
        <begin position="5"/>
        <end position="9"/>
    </location>
    <ligand>
        <name>ATP</name>
        <dbReference type="ChEBI" id="CHEBI:30616"/>
    </ligand>
</feature>
<dbReference type="GO" id="GO:0030272">
    <property type="term" value="F:5-formyltetrahydrofolate cyclo-ligase activity"/>
    <property type="evidence" value="ECO:0007669"/>
    <property type="project" value="UniProtKB-EC"/>
</dbReference>
<dbReference type="OrthoDB" id="9801938at2"/>
<reference evidence="6 7" key="1">
    <citation type="submission" date="2017-06" db="EMBL/GenBank/DDBJ databases">
        <title>Azoarcus sp. TSNA42 complete genome sequence.</title>
        <authorList>
            <person name="Woo J.-H."/>
            <person name="Kim H.-S."/>
        </authorList>
    </citation>
    <scope>NUCLEOTIDE SEQUENCE [LARGE SCALE GENOMIC DNA]</scope>
    <source>
        <strain evidence="6 7">TSNA42</strain>
    </source>
</reference>
<dbReference type="PIRSF" id="PIRSF006806">
    <property type="entry name" value="FTHF_cligase"/>
    <property type="match status" value="1"/>
</dbReference>
<feature type="binding site" evidence="4">
    <location>
        <position position="56"/>
    </location>
    <ligand>
        <name>substrate</name>
    </ligand>
</feature>
<dbReference type="EC" id="6.3.3.2" evidence="5"/>
<dbReference type="GO" id="GO:0035999">
    <property type="term" value="P:tetrahydrofolate interconversion"/>
    <property type="evidence" value="ECO:0007669"/>
    <property type="project" value="TreeGrafter"/>
</dbReference>
<name>A0A2U8H7Q4_9RHOO</name>
<dbReference type="GO" id="GO:0046872">
    <property type="term" value="F:metal ion binding"/>
    <property type="evidence" value="ECO:0007669"/>
    <property type="project" value="UniProtKB-KW"/>
</dbReference>
<comment type="catalytic activity">
    <reaction evidence="5">
        <text>(6S)-5-formyl-5,6,7,8-tetrahydrofolate + ATP = (6R)-5,10-methenyltetrahydrofolate + ADP + phosphate</text>
        <dbReference type="Rhea" id="RHEA:10488"/>
        <dbReference type="ChEBI" id="CHEBI:30616"/>
        <dbReference type="ChEBI" id="CHEBI:43474"/>
        <dbReference type="ChEBI" id="CHEBI:57455"/>
        <dbReference type="ChEBI" id="CHEBI:57457"/>
        <dbReference type="ChEBI" id="CHEBI:456216"/>
        <dbReference type="EC" id="6.3.3.2"/>
    </reaction>
</comment>